<protein>
    <submittedName>
        <fullName evidence="2">Uncharacterized protein</fullName>
    </submittedName>
</protein>
<proteinExistence type="predicted"/>
<sequence>MLSYRALNDIFQRGFYRIGFFVGRYPYLWLIAVVAVCIALMIGFVNFDIITDVFDLWTPKSSPLRKAHAEKCVHNYFFTRTLATCKHSFIIFFIRPTFFIKTSKLDFKKKDTSERDRGEMRRVGLIRYNDEKTFYNDQWYDHDTYLLALACRHKDGYEDILESKYIAEYFNFHMDLVIQSPKKNYTYTAHDGKKTEFVFSFFGGALKKKNTLQKQTKIKLKPTTLQKNTYTNSSLFKKFPPLKFKLSNFVLYDKCTYNFVFDVVTYTNIFCSATRTEHWKEPQPLASLRALGKNGSIVQGYPMEILPLCNPWVNSPLEAQFELSCYSLDIFHCFAEGGYMFPFENYLAKTFFTNLITANPYVVRRLCSSFVCLNKGKKIWVVLEDLSK</sequence>
<dbReference type="AlphaFoldDB" id="X6PAM6"/>
<name>X6PAM6_RETFI</name>
<keyword evidence="1" id="KW-1133">Transmembrane helix</keyword>
<comment type="caution">
    <text evidence="2">The sequence shown here is derived from an EMBL/GenBank/DDBJ whole genome shotgun (WGS) entry which is preliminary data.</text>
</comment>
<keyword evidence="1" id="KW-0472">Membrane</keyword>
<evidence type="ECO:0000313" key="2">
    <source>
        <dbReference type="EMBL" id="ETO35206.1"/>
    </source>
</evidence>
<evidence type="ECO:0000313" key="3">
    <source>
        <dbReference type="Proteomes" id="UP000023152"/>
    </source>
</evidence>
<feature type="non-terminal residue" evidence="2">
    <location>
        <position position="388"/>
    </location>
</feature>
<keyword evidence="1" id="KW-0812">Transmembrane</keyword>
<dbReference type="Proteomes" id="UP000023152">
    <property type="component" value="Unassembled WGS sequence"/>
</dbReference>
<dbReference type="EMBL" id="ASPP01001856">
    <property type="protein sequence ID" value="ETO35206.1"/>
    <property type="molecule type" value="Genomic_DNA"/>
</dbReference>
<gene>
    <name evidence="2" type="ORF">RFI_01871</name>
</gene>
<feature type="transmembrane region" description="Helical" evidence="1">
    <location>
        <begin position="27"/>
        <end position="47"/>
    </location>
</feature>
<accession>X6PAM6</accession>
<organism evidence="2 3">
    <name type="scientific">Reticulomyxa filosa</name>
    <dbReference type="NCBI Taxonomy" id="46433"/>
    <lineage>
        <taxon>Eukaryota</taxon>
        <taxon>Sar</taxon>
        <taxon>Rhizaria</taxon>
        <taxon>Retaria</taxon>
        <taxon>Foraminifera</taxon>
        <taxon>Monothalamids</taxon>
        <taxon>Reticulomyxidae</taxon>
        <taxon>Reticulomyxa</taxon>
    </lineage>
</organism>
<evidence type="ECO:0000256" key="1">
    <source>
        <dbReference type="SAM" id="Phobius"/>
    </source>
</evidence>
<keyword evidence="3" id="KW-1185">Reference proteome</keyword>
<reference evidence="2 3" key="1">
    <citation type="journal article" date="2013" name="Curr. Biol.">
        <title>The Genome of the Foraminiferan Reticulomyxa filosa.</title>
        <authorList>
            <person name="Glockner G."/>
            <person name="Hulsmann N."/>
            <person name="Schleicher M."/>
            <person name="Noegel A.A."/>
            <person name="Eichinger L."/>
            <person name="Gallinger C."/>
            <person name="Pawlowski J."/>
            <person name="Sierra R."/>
            <person name="Euteneuer U."/>
            <person name="Pillet L."/>
            <person name="Moustafa A."/>
            <person name="Platzer M."/>
            <person name="Groth M."/>
            <person name="Szafranski K."/>
            <person name="Schliwa M."/>
        </authorList>
    </citation>
    <scope>NUCLEOTIDE SEQUENCE [LARGE SCALE GENOMIC DNA]</scope>
</reference>